<dbReference type="Gene3D" id="3.30.420.610">
    <property type="entry name" value="LOTUS domain-like"/>
    <property type="match status" value="1"/>
</dbReference>
<dbReference type="InterPro" id="IPR041966">
    <property type="entry name" value="LOTUS-like"/>
</dbReference>
<dbReference type="AlphaFoldDB" id="A0A9P0DLI2"/>
<dbReference type="InterPro" id="IPR036514">
    <property type="entry name" value="SGNH_hydro_sf"/>
</dbReference>
<proteinExistence type="predicted"/>
<dbReference type="InterPro" id="IPR025605">
    <property type="entry name" value="OST-HTH/LOTUS_dom"/>
</dbReference>
<sequence length="348" mass="40398">MNFCESEEMKIAKILISIINVSGNGLPLDKLDSEFINYCGFPIPYKKFGAESLKSWVLTLPDIYLVKDCRNNDILIQQSMKSTHIKDLIMKQKRFTFKRKVEGQRYQNMHNNKRQKKFEHNNLPQGSFIHSSTNSVEINGYDRFELFQKLECMLPLFYKHQALGDDFFLDIADTKLGYYVSENGPKECGLCISGQTIAGLTEKVRASVHLAPRVVVMIGFRDLLQNRNVNSMIYDLRQLINELKKKNTRVTLVTLIPSPKLPDMAKLRIRMDIFNKAILDYSCDSELCCNVIDMNAIFQREAESFRREYDRFMKVAKNDNYKVFSDYGRKIFLSTLKSCLKEQLEAGH</sequence>
<dbReference type="SUPFAM" id="SSF52266">
    <property type="entry name" value="SGNH hydrolase"/>
    <property type="match status" value="1"/>
</dbReference>
<dbReference type="Pfam" id="PF17182">
    <property type="entry name" value="OSK"/>
    <property type="match status" value="1"/>
</dbReference>
<evidence type="ECO:0000259" key="1">
    <source>
        <dbReference type="PROSITE" id="PS51644"/>
    </source>
</evidence>
<dbReference type="Proteomes" id="UP001153737">
    <property type="component" value="Chromosome 14"/>
</dbReference>
<protein>
    <recommendedName>
        <fullName evidence="1">HTH OST-type domain-containing protein</fullName>
    </recommendedName>
</protein>
<accession>A0A9P0DLI2</accession>
<evidence type="ECO:0000313" key="2">
    <source>
        <dbReference type="EMBL" id="CAH1153764.1"/>
    </source>
</evidence>
<feature type="domain" description="HTH OST-type" evidence="1">
    <location>
        <begin position="7"/>
        <end position="80"/>
    </location>
</feature>
<keyword evidence="3" id="KW-1185">Reference proteome</keyword>
<dbReference type="Pfam" id="PF12872">
    <property type="entry name" value="OST-HTH"/>
    <property type="match status" value="1"/>
</dbReference>
<dbReference type="Gene3D" id="3.40.50.1110">
    <property type="entry name" value="SGNH hydrolase"/>
    <property type="match status" value="1"/>
</dbReference>
<name>A0A9P0DLI2_PHACE</name>
<reference evidence="2" key="2">
    <citation type="submission" date="2022-10" db="EMBL/GenBank/DDBJ databases">
        <authorList>
            <consortium name="ENA_rothamsted_submissions"/>
            <consortium name="culmorum"/>
            <person name="King R."/>
        </authorList>
    </citation>
    <scope>NUCLEOTIDE SEQUENCE</scope>
</reference>
<gene>
    <name evidence="2" type="ORF">PHAECO_LOCUS4535</name>
</gene>
<dbReference type="InterPro" id="IPR033447">
    <property type="entry name" value="OSK"/>
</dbReference>
<dbReference type="OrthoDB" id="10034606at2759"/>
<dbReference type="EMBL" id="OU896720">
    <property type="protein sequence ID" value="CAH1153764.1"/>
    <property type="molecule type" value="Genomic_DNA"/>
</dbReference>
<reference evidence="2" key="1">
    <citation type="submission" date="2022-01" db="EMBL/GenBank/DDBJ databases">
        <authorList>
            <person name="King R."/>
        </authorList>
    </citation>
    <scope>NUCLEOTIDE SEQUENCE</scope>
</reference>
<dbReference type="PROSITE" id="PS51644">
    <property type="entry name" value="HTH_OST"/>
    <property type="match status" value="1"/>
</dbReference>
<evidence type="ECO:0000313" key="3">
    <source>
        <dbReference type="Proteomes" id="UP001153737"/>
    </source>
</evidence>
<organism evidence="2 3">
    <name type="scientific">Phaedon cochleariae</name>
    <name type="common">Mustard beetle</name>
    <dbReference type="NCBI Taxonomy" id="80249"/>
    <lineage>
        <taxon>Eukaryota</taxon>
        <taxon>Metazoa</taxon>
        <taxon>Ecdysozoa</taxon>
        <taxon>Arthropoda</taxon>
        <taxon>Hexapoda</taxon>
        <taxon>Insecta</taxon>
        <taxon>Pterygota</taxon>
        <taxon>Neoptera</taxon>
        <taxon>Endopterygota</taxon>
        <taxon>Coleoptera</taxon>
        <taxon>Polyphaga</taxon>
        <taxon>Cucujiformia</taxon>
        <taxon>Chrysomeloidea</taxon>
        <taxon>Chrysomelidae</taxon>
        <taxon>Chrysomelinae</taxon>
        <taxon>Chrysomelini</taxon>
        <taxon>Phaedon</taxon>
    </lineage>
</organism>